<comment type="caution">
    <text evidence="1">The sequence shown here is derived from an EMBL/GenBank/DDBJ whole genome shotgun (WGS) entry which is preliminary data.</text>
</comment>
<dbReference type="AlphaFoldDB" id="A0A540MEP0"/>
<dbReference type="Proteomes" id="UP000315295">
    <property type="component" value="Unassembled WGS sequence"/>
</dbReference>
<sequence>MHTQQAEHIAFLEPSLPRSLRLSLGLSVSFSPSIWSLRSSSIMLGHLTSVSLESRISISIWILPSVSPSFFFSLSLSNSIILRFSPYLFSATPPSTITTSPHLFSATPPSCLGPFYGLSTPWGM</sequence>
<evidence type="ECO:0000313" key="2">
    <source>
        <dbReference type="Proteomes" id="UP000315295"/>
    </source>
</evidence>
<name>A0A540MEP0_MALBA</name>
<accession>A0A540MEP0</accession>
<protein>
    <submittedName>
        <fullName evidence="1">Uncharacterized protein</fullName>
    </submittedName>
</protein>
<keyword evidence="2" id="KW-1185">Reference proteome</keyword>
<evidence type="ECO:0000313" key="1">
    <source>
        <dbReference type="EMBL" id="TQD97206.1"/>
    </source>
</evidence>
<proteinExistence type="predicted"/>
<reference evidence="1 2" key="1">
    <citation type="journal article" date="2019" name="G3 (Bethesda)">
        <title>Sequencing of a Wild Apple (Malus baccata) Genome Unravels the Differences Between Cultivated and Wild Apple Species Regarding Disease Resistance and Cold Tolerance.</title>
        <authorList>
            <person name="Chen X."/>
        </authorList>
    </citation>
    <scope>NUCLEOTIDE SEQUENCE [LARGE SCALE GENOMIC DNA]</scope>
    <source>
        <strain evidence="2">cv. Shandingzi</strain>
        <tissue evidence="1">Leaves</tissue>
    </source>
</reference>
<dbReference type="EMBL" id="VIEB01000278">
    <property type="protein sequence ID" value="TQD97206.1"/>
    <property type="molecule type" value="Genomic_DNA"/>
</dbReference>
<organism evidence="1 2">
    <name type="scientific">Malus baccata</name>
    <name type="common">Siberian crab apple</name>
    <name type="synonym">Pyrus baccata</name>
    <dbReference type="NCBI Taxonomy" id="106549"/>
    <lineage>
        <taxon>Eukaryota</taxon>
        <taxon>Viridiplantae</taxon>
        <taxon>Streptophyta</taxon>
        <taxon>Embryophyta</taxon>
        <taxon>Tracheophyta</taxon>
        <taxon>Spermatophyta</taxon>
        <taxon>Magnoliopsida</taxon>
        <taxon>eudicotyledons</taxon>
        <taxon>Gunneridae</taxon>
        <taxon>Pentapetalae</taxon>
        <taxon>rosids</taxon>
        <taxon>fabids</taxon>
        <taxon>Rosales</taxon>
        <taxon>Rosaceae</taxon>
        <taxon>Amygdaloideae</taxon>
        <taxon>Maleae</taxon>
        <taxon>Malus</taxon>
    </lineage>
</organism>
<gene>
    <name evidence="1" type="ORF">C1H46_017295</name>
</gene>